<accession>A0A834GQS5</accession>
<feature type="region of interest" description="Disordered" evidence="1">
    <location>
        <begin position="139"/>
        <end position="162"/>
    </location>
</feature>
<feature type="compositionally biased region" description="Basic residues" evidence="1">
    <location>
        <begin position="18"/>
        <end position="27"/>
    </location>
</feature>
<feature type="region of interest" description="Disordered" evidence="1">
    <location>
        <begin position="1"/>
        <end position="71"/>
    </location>
</feature>
<evidence type="ECO:0000256" key="1">
    <source>
        <dbReference type="SAM" id="MobiDB-lite"/>
    </source>
</evidence>
<dbReference type="InterPro" id="IPR012340">
    <property type="entry name" value="NA-bd_OB-fold"/>
</dbReference>
<keyword evidence="4" id="KW-1185">Reference proteome</keyword>
<keyword evidence="2" id="KW-0472">Membrane</keyword>
<dbReference type="Proteomes" id="UP000626092">
    <property type="component" value="Unassembled WGS sequence"/>
</dbReference>
<dbReference type="Gene3D" id="2.40.50.140">
    <property type="entry name" value="Nucleic acid-binding proteins"/>
    <property type="match status" value="1"/>
</dbReference>
<dbReference type="AlphaFoldDB" id="A0A834GQS5"/>
<reference evidence="3" key="1">
    <citation type="submission" date="2019-11" db="EMBL/GenBank/DDBJ databases">
        <authorList>
            <person name="Liu Y."/>
            <person name="Hou J."/>
            <person name="Li T.-Q."/>
            <person name="Guan C.-H."/>
            <person name="Wu X."/>
            <person name="Wu H.-Z."/>
            <person name="Ling F."/>
            <person name="Zhang R."/>
            <person name="Shi X.-G."/>
            <person name="Ren J.-P."/>
            <person name="Chen E.-F."/>
            <person name="Sun J.-M."/>
        </authorList>
    </citation>
    <scope>NUCLEOTIDE SEQUENCE</scope>
    <source>
        <strain evidence="3">Adult_tree_wgs_1</strain>
        <tissue evidence="3">Leaves</tissue>
    </source>
</reference>
<keyword evidence="2" id="KW-0812">Transmembrane</keyword>
<proteinExistence type="predicted"/>
<feature type="compositionally biased region" description="Pro residues" evidence="1">
    <location>
        <begin position="50"/>
        <end position="59"/>
    </location>
</feature>
<gene>
    <name evidence="3" type="ORF">RHSIM_Rhsim06G0190600</name>
</gene>
<keyword evidence="2" id="KW-1133">Transmembrane helix</keyword>
<dbReference type="OrthoDB" id="10267824at2759"/>
<comment type="caution">
    <text evidence="3">The sequence shown here is derived from an EMBL/GenBank/DDBJ whole genome shotgun (WGS) entry which is preliminary data.</text>
</comment>
<feature type="transmembrane region" description="Helical" evidence="2">
    <location>
        <begin position="88"/>
        <end position="111"/>
    </location>
</feature>
<protein>
    <submittedName>
        <fullName evidence="3">Uncharacterized protein</fullName>
    </submittedName>
</protein>
<name>A0A834GQS5_RHOSS</name>
<evidence type="ECO:0000256" key="2">
    <source>
        <dbReference type="SAM" id="Phobius"/>
    </source>
</evidence>
<sequence>MGRVIRAQRKGAGSMFKSHTHHRKGPGRFRSLDFGERNGYFKGHQRHRPQPGPWLPSPGSPSATHSGSSTRRSCLFPKAPLFVTLRTMWVTVGSWLGLLVIMPLLLVIRLITLITIPRGMQLGLVIFPYGPFGWRGEKGEEGSVNSGDEAFSGDDLPTPATC</sequence>
<organism evidence="3 4">
    <name type="scientific">Rhododendron simsii</name>
    <name type="common">Sims's rhododendron</name>
    <dbReference type="NCBI Taxonomy" id="118357"/>
    <lineage>
        <taxon>Eukaryota</taxon>
        <taxon>Viridiplantae</taxon>
        <taxon>Streptophyta</taxon>
        <taxon>Embryophyta</taxon>
        <taxon>Tracheophyta</taxon>
        <taxon>Spermatophyta</taxon>
        <taxon>Magnoliopsida</taxon>
        <taxon>eudicotyledons</taxon>
        <taxon>Gunneridae</taxon>
        <taxon>Pentapetalae</taxon>
        <taxon>asterids</taxon>
        <taxon>Ericales</taxon>
        <taxon>Ericaceae</taxon>
        <taxon>Ericoideae</taxon>
        <taxon>Rhodoreae</taxon>
        <taxon>Rhododendron</taxon>
    </lineage>
</organism>
<evidence type="ECO:0000313" key="4">
    <source>
        <dbReference type="Proteomes" id="UP000626092"/>
    </source>
</evidence>
<evidence type="ECO:0000313" key="3">
    <source>
        <dbReference type="EMBL" id="KAF7140484.1"/>
    </source>
</evidence>
<dbReference type="EMBL" id="WJXA01000006">
    <property type="protein sequence ID" value="KAF7140484.1"/>
    <property type="molecule type" value="Genomic_DNA"/>
</dbReference>